<evidence type="ECO:0000256" key="5">
    <source>
        <dbReference type="ARBA" id="ARBA00023136"/>
    </source>
</evidence>
<name>A0A1R2BNC5_9CILI</name>
<comment type="caution">
    <text evidence="8">The sequence shown here is derived from an EMBL/GenBank/DDBJ whole genome shotgun (WGS) entry which is preliminary data.</text>
</comment>
<evidence type="ECO:0000313" key="9">
    <source>
        <dbReference type="Proteomes" id="UP000187209"/>
    </source>
</evidence>
<dbReference type="InterPro" id="IPR004345">
    <property type="entry name" value="TB2_DP1_HVA22"/>
</dbReference>
<comment type="subcellular location">
    <subcellularLocation>
        <location evidence="1 6">Membrane</location>
        <topology evidence="1 6">Multi-pass membrane protein</topology>
    </subcellularLocation>
</comment>
<dbReference type="PANTHER" id="PTHR12300">
    <property type="entry name" value="HVA22-LIKE PROTEINS"/>
    <property type="match status" value="1"/>
</dbReference>
<evidence type="ECO:0000256" key="3">
    <source>
        <dbReference type="ARBA" id="ARBA00022692"/>
    </source>
</evidence>
<sequence>MDQIKEKIDSLTAHFEKIPYLKVASEKVGIPLGQLVIGVMLFLVLFVLLGFGASLIIHAVGILYPAYMSFKAIESPSEDDDKLWLTYWTIFALYNFIDRFIDYLFFWVPCYFVIKLLVLVYMFFPETRGAVRFYNLFAKPIFKNLEDRIDTFLSSLNSKSN</sequence>
<reference evidence="8 9" key="1">
    <citation type="submission" date="2016-11" db="EMBL/GenBank/DDBJ databases">
        <title>The macronuclear genome of Stentor coeruleus: a giant cell with tiny introns.</title>
        <authorList>
            <person name="Slabodnick M."/>
            <person name="Ruby J.G."/>
            <person name="Reiff S.B."/>
            <person name="Swart E.C."/>
            <person name="Gosai S."/>
            <person name="Prabakaran S."/>
            <person name="Witkowska E."/>
            <person name="Larue G.E."/>
            <person name="Fisher S."/>
            <person name="Freeman R.M."/>
            <person name="Gunawardena J."/>
            <person name="Chu W."/>
            <person name="Stover N.A."/>
            <person name="Gregory B.D."/>
            <person name="Nowacki M."/>
            <person name="Derisi J."/>
            <person name="Roy S.W."/>
            <person name="Marshall W.F."/>
            <person name="Sood P."/>
        </authorList>
    </citation>
    <scope>NUCLEOTIDE SEQUENCE [LARGE SCALE GENOMIC DNA]</scope>
    <source>
        <strain evidence="8">WM001</strain>
    </source>
</reference>
<protein>
    <recommendedName>
        <fullName evidence="10">Protein YOP1</fullName>
    </recommendedName>
</protein>
<dbReference type="AlphaFoldDB" id="A0A1R2BNC5"/>
<dbReference type="GO" id="GO:0016020">
    <property type="term" value="C:membrane"/>
    <property type="evidence" value="ECO:0007669"/>
    <property type="project" value="UniProtKB-SubCell"/>
</dbReference>
<feature type="transmembrane region" description="Helical" evidence="7">
    <location>
        <begin position="35"/>
        <end position="60"/>
    </location>
</feature>
<dbReference type="EMBL" id="MPUH01000530">
    <property type="protein sequence ID" value="OMJ78268.1"/>
    <property type="molecule type" value="Genomic_DNA"/>
</dbReference>
<dbReference type="PANTHER" id="PTHR12300:SF161">
    <property type="entry name" value="RECEPTOR EXPRESSION-ENHANCING PROTEIN"/>
    <property type="match status" value="1"/>
</dbReference>
<keyword evidence="3 7" id="KW-0812">Transmembrane</keyword>
<evidence type="ECO:0008006" key="10">
    <source>
        <dbReference type="Google" id="ProtNLM"/>
    </source>
</evidence>
<proteinExistence type="inferred from homology"/>
<keyword evidence="5 7" id="KW-0472">Membrane</keyword>
<evidence type="ECO:0000313" key="8">
    <source>
        <dbReference type="EMBL" id="OMJ78268.1"/>
    </source>
</evidence>
<gene>
    <name evidence="8" type="ORF">SteCoe_21945</name>
</gene>
<evidence type="ECO:0000256" key="1">
    <source>
        <dbReference type="ARBA" id="ARBA00004141"/>
    </source>
</evidence>
<organism evidence="8 9">
    <name type="scientific">Stentor coeruleus</name>
    <dbReference type="NCBI Taxonomy" id="5963"/>
    <lineage>
        <taxon>Eukaryota</taxon>
        <taxon>Sar</taxon>
        <taxon>Alveolata</taxon>
        <taxon>Ciliophora</taxon>
        <taxon>Postciliodesmatophora</taxon>
        <taxon>Heterotrichea</taxon>
        <taxon>Heterotrichida</taxon>
        <taxon>Stentoridae</taxon>
        <taxon>Stentor</taxon>
    </lineage>
</organism>
<evidence type="ECO:0000256" key="6">
    <source>
        <dbReference type="RuleBase" id="RU362006"/>
    </source>
</evidence>
<dbReference type="OrthoDB" id="290016at2759"/>
<evidence type="ECO:0000256" key="4">
    <source>
        <dbReference type="ARBA" id="ARBA00022989"/>
    </source>
</evidence>
<comment type="similarity">
    <text evidence="2 6">Belongs to the DP1 family.</text>
</comment>
<evidence type="ECO:0000256" key="7">
    <source>
        <dbReference type="SAM" id="Phobius"/>
    </source>
</evidence>
<keyword evidence="9" id="KW-1185">Reference proteome</keyword>
<accession>A0A1R2BNC5</accession>
<keyword evidence="4 7" id="KW-1133">Transmembrane helix</keyword>
<dbReference type="Proteomes" id="UP000187209">
    <property type="component" value="Unassembled WGS sequence"/>
</dbReference>
<evidence type="ECO:0000256" key="2">
    <source>
        <dbReference type="ARBA" id="ARBA00008573"/>
    </source>
</evidence>
<dbReference type="Pfam" id="PF03134">
    <property type="entry name" value="TB2_DP1_HVA22"/>
    <property type="match status" value="1"/>
</dbReference>
<feature type="transmembrane region" description="Helical" evidence="7">
    <location>
        <begin position="103"/>
        <end position="124"/>
    </location>
</feature>